<dbReference type="GO" id="GO:0005829">
    <property type="term" value="C:cytosol"/>
    <property type="evidence" value="ECO:0007669"/>
    <property type="project" value="TreeGrafter"/>
</dbReference>
<dbReference type="InterPro" id="IPR045269">
    <property type="entry name" value="Atg1-like"/>
</dbReference>
<evidence type="ECO:0000256" key="1">
    <source>
        <dbReference type="ARBA" id="ARBA00004623"/>
    </source>
</evidence>
<feature type="compositionally biased region" description="Basic and acidic residues" evidence="11">
    <location>
        <begin position="409"/>
        <end position="418"/>
    </location>
</feature>
<dbReference type="PROSITE" id="PS50011">
    <property type="entry name" value="PROTEIN_KINASE_DOM"/>
    <property type="match status" value="1"/>
</dbReference>
<gene>
    <name evidence="13" type="ORF">HETSPECPRED_002522</name>
</gene>
<protein>
    <recommendedName>
        <fullName evidence="2">non-specific serine/threonine protein kinase</fullName>
        <ecNumber evidence="2">2.7.11.1</ecNumber>
    </recommendedName>
    <alternativeName>
        <fullName evidence="8">Autophagy-related protein 1</fullName>
    </alternativeName>
</protein>
<comment type="caution">
    <text evidence="13">The sequence shown here is derived from an EMBL/GenBank/DDBJ whole genome shotgun (WGS) entry which is preliminary data.</text>
</comment>
<evidence type="ECO:0000313" key="13">
    <source>
        <dbReference type="EMBL" id="CAF9915552.1"/>
    </source>
</evidence>
<dbReference type="GO" id="GO:0005524">
    <property type="term" value="F:ATP binding"/>
    <property type="evidence" value="ECO:0007669"/>
    <property type="project" value="UniProtKB-KW"/>
</dbReference>
<dbReference type="GO" id="GO:0005776">
    <property type="term" value="C:autophagosome"/>
    <property type="evidence" value="ECO:0007669"/>
    <property type="project" value="TreeGrafter"/>
</dbReference>
<feature type="domain" description="Protein kinase" evidence="12">
    <location>
        <begin position="48"/>
        <end position="319"/>
    </location>
</feature>
<dbReference type="InterPro" id="IPR011009">
    <property type="entry name" value="Kinase-like_dom_sf"/>
</dbReference>
<reference evidence="13" key="1">
    <citation type="submission" date="2021-03" db="EMBL/GenBank/DDBJ databases">
        <authorList>
            <person name="Tagirdzhanova G."/>
        </authorList>
    </citation>
    <scope>NUCLEOTIDE SEQUENCE</scope>
</reference>
<evidence type="ECO:0000256" key="10">
    <source>
        <dbReference type="ARBA" id="ARBA00048679"/>
    </source>
</evidence>
<evidence type="ECO:0000256" key="2">
    <source>
        <dbReference type="ARBA" id="ARBA00012513"/>
    </source>
</evidence>
<dbReference type="Gene3D" id="1.10.510.10">
    <property type="entry name" value="Transferase(Phosphotransferase) domain 1"/>
    <property type="match status" value="1"/>
</dbReference>
<dbReference type="GO" id="GO:0010506">
    <property type="term" value="P:regulation of autophagy"/>
    <property type="evidence" value="ECO:0007669"/>
    <property type="project" value="InterPro"/>
</dbReference>
<keyword evidence="3" id="KW-0723">Serine/threonine-protein kinase</keyword>
<dbReference type="EMBL" id="CAJPDS010000016">
    <property type="protein sequence ID" value="CAF9915552.1"/>
    <property type="molecule type" value="Genomic_DNA"/>
</dbReference>
<dbReference type="InterPro" id="IPR000719">
    <property type="entry name" value="Prot_kinase_dom"/>
</dbReference>
<dbReference type="PANTHER" id="PTHR24348:SF22">
    <property type="entry name" value="NON-SPECIFIC SERINE_THREONINE PROTEIN KINASE"/>
    <property type="match status" value="1"/>
</dbReference>
<dbReference type="SUPFAM" id="SSF56112">
    <property type="entry name" value="Protein kinase-like (PK-like)"/>
    <property type="match status" value="1"/>
</dbReference>
<keyword evidence="14" id="KW-1185">Reference proteome</keyword>
<keyword evidence="4" id="KW-0808">Transferase</keyword>
<comment type="catalytic activity">
    <reaction evidence="9">
        <text>L-threonyl-[protein] + ATP = O-phospho-L-threonyl-[protein] + ADP + H(+)</text>
        <dbReference type="Rhea" id="RHEA:46608"/>
        <dbReference type="Rhea" id="RHEA-COMP:11060"/>
        <dbReference type="Rhea" id="RHEA-COMP:11605"/>
        <dbReference type="ChEBI" id="CHEBI:15378"/>
        <dbReference type="ChEBI" id="CHEBI:30013"/>
        <dbReference type="ChEBI" id="CHEBI:30616"/>
        <dbReference type="ChEBI" id="CHEBI:61977"/>
        <dbReference type="ChEBI" id="CHEBI:456216"/>
        <dbReference type="EC" id="2.7.11.1"/>
    </reaction>
</comment>
<name>A0A8H3EZL9_9LECA</name>
<feature type="region of interest" description="Disordered" evidence="11">
    <location>
        <begin position="517"/>
        <end position="603"/>
    </location>
</feature>
<keyword evidence="6" id="KW-0418">Kinase</keyword>
<evidence type="ECO:0000256" key="3">
    <source>
        <dbReference type="ARBA" id="ARBA00022527"/>
    </source>
</evidence>
<dbReference type="Proteomes" id="UP000664521">
    <property type="component" value="Unassembled WGS sequence"/>
</dbReference>
<comment type="subcellular location">
    <subcellularLocation>
        <location evidence="1">Preautophagosomal structure membrane</location>
        <topology evidence="1">Peripheral membrane protein</topology>
    </subcellularLocation>
</comment>
<evidence type="ECO:0000256" key="4">
    <source>
        <dbReference type="ARBA" id="ARBA00022679"/>
    </source>
</evidence>
<evidence type="ECO:0000256" key="5">
    <source>
        <dbReference type="ARBA" id="ARBA00022741"/>
    </source>
</evidence>
<dbReference type="EC" id="2.7.11.1" evidence="2"/>
<evidence type="ECO:0000313" key="14">
    <source>
        <dbReference type="Proteomes" id="UP000664521"/>
    </source>
</evidence>
<evidence type="ECO:0000256" key="9">
    <source>
        <dbReference type="ARBA" id="ARBA00047899"/>
    </source>
</evidence>
<evidence type="ECO:0000256" key="7">
    <source>
        <dbReference type="ARBA" id="ARBA00022840"/>
    </source>
</evidence>
<dbReference type="AlphaFoldDB" id="A0A8H3EZL9"/>
<dbReference type="GO" id="GO:0034045">
    <property type="term" value="C:phagophore assembly site membrane"/>
    <property type="evidence" value="ECO:0007669"/>
    <property type="project" value="UniProtKB-SubCell"/>
</dbReference>
<dbReference type="PANTHER" id="PTHR24348">
    <property type="entry name" value="SERINE/THREONINE-PROTEIN KINASE UNC-51-RELATED"/>
    <property type="match status" value="1"/>
</dbReference>
<dbReference type="SMART" id="SM00220">
    <property type="entry name" value="S_TKc"/>
    <property type="match status" value="1"/>
</dbReference>
<feature type="compositionally biased region" description="Low complexity" evidence="11">
    <location>
        <begin position="459"/>
        <end position="476"/>
    </location>
</feature>
<dbReference type="GO" id="GO:0000045">
    <property type="term" value="P:autophagosome assembly"/>
    <property type="evidence" value="ECO:0007669"/>
    <property type="project" value="TreeGrafter"/>
</dbReference>
<evidence type="ECO:0000256" key="6">
    <source>
        <dbReference type="ARBA" id="ARBA00022777"/>
    </source>
</evidence>
<dbReference type="Pfam" id="PF00069">
    <property type="entry name" value="Pkinase"/>
    <property type="match status" value="1"/>
</dbReference>
<sequence length="603" mass="66909">MSIDSSSDLEELFRLNITFDISNGLTIETRNISDRARKVRQATAVTKWRNTTCLGQGASGVVWLQQEEEVPEKCRAIKEIPKGTMSAPLPVDYRRELLALGRLSKREDLFVRFLGWYEDIRSVYLAMEYFELGDLGRHLSARLAEDEVRVISKQLLEGLAVLHGQNWAHRDLKPPNIFVVDTSPWWVKIGDFGISKRIRSGNTRFQTMIGTPDFVAPEVLNLVSEANDEDTSDTEDEYTVAVDMWSLGCVIFQLLTLETPFANRKKLGSYCRSKLEKFPLEPLRGAAVSDAAIGIIRGLLEPIPSHRRTADAALRCEWIQGVQEPSENEPGSYKLSEDIDCNSKARRDSVTVADAAISSGAWEAQTAGQNEGFQSGPAKIETFESDTATTPWYDLEPREQVRTNSFEHSSNESDKPRVLENPPSDVAKNEPSRHGNGLQSVSAILDQQRRSISRNSQGPRTLLLPPASSSPLTKPPSMRKSGPREAKVNSLVGPNLMGPPSWGHRDAEQIEYALRDNDASHHREASSTANGASYEPLSTSKSLPDEPVLDPPLVGAFEELSTIEQRPKAGNPAPKVPRRSFNIKSLFDSSKARPPMAKQAESH</sequence>
<comment type="catalytic activity">
    <reaction evidence="10">
        <text>L-seryl-[protein] + ATP = O-phospho-L-seryl-[protein] + ADP + H(+)</text>
        <dbReference type="Rhea" id="RHEA:17989"/>
        <dbReference type="Rhea" id="RHEA-COMP:9863"/>
        <dbReference type="Rhea" id="RHEA-COMP:11604"/>
        <dbReference type="ChEBI" id="CHEBI:15378"/>
        <dbReference type="ChEBI" id="CHEBI:29999"/>
        <dbReference type="ChEBI" id="CHEBI:30616"/>
        <dbReference type="ChEBI" id="CHEBI:83421"/>
        <dbReference type="ChEBI" id="CHEBI:456216"/>
        <dbReference type="EC" id="2.7.11.1"/>
    </reaction>
</comment>
<keyword evidence="5" id="KW-0547">Nucleotide-binding</keyword>
<keyword evidence="7" id="KW-0067">ATP-binding</keyword>
<feature type="compositionally biased region" description="Polar residues" evidence="11">
    <location>
        <begin position="526"/>
        <end position="542"/>
    </location>
</feature>
<dbReference type="OrthoDB" id="10252171at2759"/>
<organism evidence="13 14">
    <name type="scientific">Heterodermia speciosa</name>
    <dbReference type="NCBI Taxonomy" id="116794"/>
    <lineage>
        <taxon>Eukaryota</taxon>
        <taxon>Fungi</taxon>
        <taxon>Dikarya</taxon>
        <taxon>Ascomycota</taxon>
        <taxon>Pezizomycotina</taxon>
        <taxon>Lecanoromycetes</taxon>
        <taxon>OSLEUM clade</taxon>
        <taxon>Lecanoromycetidae</taxon>
        <taxon>Caliciales</taxon>
        <taxon>Physciaceae</taxon>
        <taxon>Heterodermia</taxon>
    </lineage>
</organism>
<proteinExistence type="predicted"/>
<evidence type="ECO:0000256" key="8">
    <source>
        <dbReference type="ARBA" id="ARBA00030237"/>
    </source>
</evidence>
<feature type="region of interest" description="Disordered" evidence="11">
    <location>
        <begin position="384"/>
        <end position="437"/>
    </location>
</feature>
<evidence type="ECO:0000259" key="12">
    <source>
        <dbReference type="PROSITE" id="PS50011"/>
    </source>
</evidence>
<dbReference type="GO" id="GO:0004674">
    <property type="term" value="F:protein serine/threonine kinase activity"/>
    <property type="evidence" value="ECO:0007669"/>
    <property type="project" value="UniProtKB-KW"/>
</dbReference>
<accession>A0A8H3EZL9</accession>
<evidence type="ECO:0000256" key="11">
    <source>
        <dbReference type="SAM" id="MobiDB-lite"/>
    </source>
</evidence>
<feature type="region of interest" description="Disordered" evidence="11">
    <location>
        <begin position="452"/>
        <end position="504"/>
    </location>
</feature>